<evidence type="ECO:0000313" key="3">
    <source>
        <dbReference type="Proteomes" id="UP000236232"/>
    </source>
</evidence>
<feature type="region of interest" description="Disordered" evidence="1">
    <location>
        <begin position="20"/>
        <end position="62"/>
    </location>
</feature>
<dbReference type="EMBL" id="POWE01000127">
    <property type="protein sequence ID" value="PNQ90461.1"/>
    <property type="molecule type" value="Genomic_DNA"/>
</dbReference>
<dbReference type="Proteomes" id="UP000236232">
    <property type="component" value="Unassembled WGS sequence"/>
</dbReference>
<sequence length="62" mass="6743">MIVPTLRVGMQSVTLCVTTSDAERPERHSHAERGNDRHQPFVTGAVTPAPASRPQALIHASR</sequence>
<evidence type="ECO:0000256" key="1">
    <source>
        <dbReference type="SAM" id="MobiDB-lite"/>
    </source>
</evidence>
<proteinExistence type="predicted"/>
<reference evidence="2 3" key="1">
    <citation type="submission" date="2018-01" db="EMBL/GenBank/DDBJ databases">
        <title>Draft Genome Sequence of Pseudomonas gingeri NCPPB 3146 (LMG 5327), a White Line Reaction Producer.</title>
        <authorList>
            <person name="Rokni-Zadeh H."/>
            <person name="Bahrami T."/>
            <person name="Zarvandi S."/>
            <person name="Changi-Ashtiani M."/>
            <person name="De Mot R."/>
        </authorList>
    </citation>
    <scope>NUCLEOTIDE SEQUENCE [LARGE SCALE GENOMIC DNA]</scope>
    <source>
        <strain evidence="3">NCPPB 3146 \ LMG 5327</strain>
    </source>
</reference>
<organism evidence="2 3">
    <name type="scientific">Pseudomonas gingeri NCPPB 3146 = LMG 5327</name>
    <dbReference type="NCBI Taxonomy" id="707248"/>
    <lineage>
        <taxon>Bacteria</taxon>
        <taxon>Pseudomonadati</taxon>
        <taxon>Pseudomonadota</taxon>
        <taxon>Gammaproteobacteria</taxon>
        <taxon>Pseudomonadales</taxon>
        <taxon>Pseudomonadaceae</taxon>
        <taxon>Pseudomonas</taxon>
    </lineage>
</organism>
<gene>
    <name evidence="2" type="ORF">CCU68_21520</name>
</gene>
<evidence type="ECO:0008006" key="4">
    <source>
        <dbReference type="Google" id="ProtNLM"/>
    </source>
</evidence>
<evidence type="ECO:0000313" key="2">
    <source>
        <dbReference type="EMBL" id="PNQ90461.1"/>
    </source>
</evidence>
<keyword evidence="3" id="KW-1185">Reference proteome</keyword>
<accession>A0ABX4Y0V0</accession>
<feature type="compositionally biased region" description="Basic and acidic residues" evidence="1">
    <location>
        <begin position="21"/>
        <end position="39"/>
    </location>
</feature>
<comment type="caution">
    <text evidence="2">The sequence shown here is derived from an EMBL/GenBank/DDBJ whole genome shotgun (WGS) entry which is preliminary data.</text>
</comment>
<name>A0ABX4Y0V0_9PSED</name>
<protein>
    <recommendedName>
        <fullName evidence="4">Diguanylate cyclase</fullName>
    </recommendedName>
</protein>